<dbReference type="STRING" id="743788.S8FWI2"/>
<dbReference type="Gene3D" id="3.40.50.300">
    <property type="entry name" value="P-loop containing nucleotide triphosphate hydrolases"/>
    <property type="match status" value="1"/>
</dbReference>
<dbReference type="GO" id="GO:0016887">
    <property type="term" value="F:ATP hydrolysis activity"/>
    <property type="evidence" value="ECO:0007669"/>
    <property type="project" value="RHEA"/>
</dbReference>
<feature type="domain" description="DNA helicase Pif1-like DEAD-box helicase" evidence="2">
    <location>
        <begin position="74"/>
        <end position="179"/>
    </location>
</feature>
<keyword evidence="1" id="KW-0378">Hydrolase</keyword>
<keyword evidence="1" id="KW-0233">DNA recombination</keyword>
<keyword evidence="1" id="KW-0227">DNA damage</keyword>
<keyword evidence="1" id="KW-0547">Nucleotide-binding</keyword>
<dbReference type="GO" id="GO:0005524">
    <property type="term" value="F:ATP binding"/>
    <property type="evidence" value="ECO:0007669"/>
    <property type="project" value="UniProtKB-KW"/>
</dbReference>
<feature type="non-terminal residue" evidence="3">
    <location>
        <position position="179"/>
    </location>
</feature>
<keyword evidence="1" id="KW-0234">DNA repair</keyword>
<evidence type="ECO:0000259" key="2">
    <source>
        <dbReference type="Pfam" id="PF05970"/>
    </source>
</evidence>
<comment type="cofactor">
    <cofactor evidence="1">
        <name>Mg(2+)</name>
        <dbReference type="ChEBI" id="CHEBI:18420"/>
    </cofactor>
</comment>
<gene>
    <name evidence="3" type="ORF">FOMPIDRAFT_57355</name>
</gene>
<dbReference type="EC" id="5.6.2.3" evidence="1"/>
<comment type="catalytic activity">
    <reaction evidence="1">
        <text>ATP + H2O = ADP + phosphate + H(+)</text>
        <dbReference type="Rhea" id="RHEA:13065"/>
        <dbReference type="ChEBI" id="CHEBI:15377"/>
        <dbReference type="ChEBI" id="CHEBI:15378"/>
        <dbReference type="ChEBI" id="CHEBI:30616"/>
        <dbReference type="ChEBI" id="CHEBI:43474"/>
        <dbReference type="ChEBI" id="CHEBI:456216"/>
        <dbReference type="EC" id="5.6.2.3"/>
    </reaction>
</comment>
<dbReference type="InterPro" id="IPR027417">
    <property type="entry name" value="P-loop_NTPase"/>
</dbReference>
<keyword evidence="1" id="KW-0067">ATP-binding</keyword>
<comment type="similarity">
    <text evidence="1">Belongs to the helicase family.</text>
</comment>
<keyword evidence="4" id="KW-1185">Reference proteome</keyword>
<protein>
    <recommendedName>
        <fullName evidence="1">ATP-dependent DNA helicase</fullName>
        <ecNumber evidence="1">5.6.2.3</ecNumber>
    </recommendedName>
</protein>
<dbReference type="GO" id="GO:0000723">
    <property type="term" value="P:telomere maintenance"/>
    <property type="evidence" value="ECO:0007669"/>
    <property type="project" value="InterPro"/>
</dbReference>
<dbReference type="GO" id="GO:0043139">
    <property type="term" value="F:5'-3' DNA helicase activity"/>
    <property type="evidence" value="ECO:0007669"/>
    <property type="project" value="UniProtKB-EC"/>
</dbReference>
<evidence type="ECO:0000313" key="3">
    <source>
        <dbReference type="EMBL" id="EPT05486.1"/>
    </source>
</evidence>
<dbReference type="GO" id="GO:0006310">
    <property type="term" value="P:DNA recombination"/>
    <property type="evidence" value="ECO:0007669"/>
    <property type="project" value="UniProtKB-KW"/>
</dbReference>
<proteinExistence type="inferred from homology"/>
<organism evidence="3 4">
    <name type="scientific">Fomitopsis schrenkii</name>
    <name type="common">Brown rot fungus</name>
    <dbReference type="NCBI Taxonomy" id="2126942"/>
    <lineage>
        <taxon>Eukaryota</taxon>
        <taxon>Fungi</taxon>
        <taxon>Dikarya</taxon>
        <taxon>Basidiomycota</taxon>
        <taxon>Agaricomycotina</taxon>
        <taxon>Agaricomycetes</taxon>
        <taxon>Polyporales</taxon>
        <taxon>Fomitopsis</taxon>
    </lineage>
</organism>
<name>S8FWI2_FOMSC</name>
<dbReference type="InParanoid" id="S8FWI2"/>
<dbReference type="Proteomes" id="UP000015241">
    <property type="component" value="Unassembled WGS sequence"/>
</dbReference>
<reference evidence="3 4" key="1">
    <citation type="journal article" date="2012" name="Science">
        <title>The Paleozoic origin of enzymatic lignin decomposition reconstructed from 31 fungal genomes.</title>
        <authorList>
            <person name="Floudas D."/>
            <person name="Binder M."/>
            <person name="Riley R."/>
            <person name="Barry K."/>
            <person name="Blanchette R.A."/>
            <person name="Henrissat B."/>
            <person name="Martinez A.T."/>
            <person name="Otillar R."/>
            <person name="Spatafora J.W."/>
            <person name="Yadav J.S."/>
            <person name="Aerts A."/>
            <person name="Benoit I."/>
            <person name="Boyd A."/>
            <person name="Carlson A."/>
            <person name="Copeland A."/>
            <person name="Coutinho P.M."/>
            <person name="de Vries R.P."/>
            <person name="Ferreira P."/>
            <person name="Findley K."/>
            <person name="Foster B."/>
            <person name="Gaskell J."/>
            <person name="Glotzer D."/>
            <person name="Gorecki P."/>
            <person name="Heitman J."/>
            <person name="Hesse C."/>
            <person name="Hori C."/>
            <person name="Igarashi K."/>
            <person name="Jurgens J.A."/>
            <person name="Kallen N."/>
            <person name="Kersten P."/>
            <person name="Kohler A."/>
            <person name="Kuees U."/>
            <person name="Kumar T.K.A."/>
            <person name="Kuo A."/>
            <person name="LaButti K."/>
            <person name="Larrondo L.F."/>
            <person name="Lindquist E."/>
            <person name="Ling A."/>
            <person name="Lombard V."/>
            <person name="Lucas S."/>
            <person name="Lundell T."/>
            <person name="Martin R."/>
            <person name="McLaughlin D.J."/>
            <person name="Morgenstern I."/>
            <person name="Morin E."/>
            <person name="Murat C."/>
            <person name="Nagy L.G."/>
            <person name="Nolan M."/>
            <person name="Ohm R.A."/>
            <person name="Patyshakuliyeva A."/>
            <person name="Rokas A."/>
            <person name="Ruiz-Duenas F.J."/>
            <person name="Sabat G."/>
            <person name="Salamov A."/>
            <person name="Samejima M."/>
            <person name="Schmutz J."/>
            <person name="Slot J.C."/>
            <person name="St John F."/>
            <person name="Stenlid J."/>
            <person name="Sun H."/>
            <person name="Sun S."/>
            <person name="Syed K."/>
            <person name="Tsang A."/>
            <person name="Wiebenga A."/>
            <person name="Young D."/>
            <person name="Pisabarro A."/>
            <person name="Eastwood D.C."/>
            <person name="Martin F."/>
            <person name="Cullen D."/>
            <person name="Grigoriev I.V."/>
            <person name="Hibbett D.S."/>
        </authorList>
    </citation>
    <scope>NUCLEOTIDE SEQUENCE</scope>
    <source>
        <strain evidence="4">FP-58527</strain>
    </source>
</reference>
<keyword evidence="1" id="KW-0347">Helicase</keyword>
<dbReference type="eggNOG" id="KOG0987">
    <property type="taxonomic scope" value="Eukaryota"/>
</dbReference>
<dbReference type="InterPro" id="IPR010285">
    <property type="entry name" value="DNA_helicase_pif1-like_DEAD"/>
</dbReference>
<accession>S8FWI2</accession>
<dbReference type="OrthoDB" id="3366231at2759"/>
<dbReference type="EMBL" id="KE504123">
    <property type="protein sequence ID" value="EPT05486.1"/>
    <property type="molecule type" value="Genomic_DNA"/>
</dbReference>
<evidence type="ECO:0000256" key="1">
    <source>
        <dbReference type="RuleBase" id="RU363044"/>
    </source>
</evidence>
<sequence>MHYDNPSSELQWDYGLYLIDRILMANGKRLTNFPPMPLPQQPWEDVADNPLLQEQLNYDRPALLLEVAEHEDLFNTEQTHAFTKVMESVDQNQGRLFFLHSAGGCGKTFVCNTVAAAIRARGQACLCVASSGIASLLLDGGRTAHSRFKIPIPVFTDSTCQINRGSDLQKLLEQTGCII</sequence>
<dbReference type="GO" id="GO:0006281">
    <property type="term" value="P:DNA repair"/>
    <property type="evidence" value="ECO:0007669"/>
    <property type="project" value="UniProtKB-KW"/>
</dbReference>
<dbReference type="PANTHER" id="PTHR10492:SF101">
    <property type="entry name" value="ATP-DEPENDENT DNA HELICASE"/>
    <property type="match status" value="1"/>
</dbReference>
<dbReference type="AlphaFoldDB" id="S8FWI2"/>
<dbReference type="Pfam" id="PF05970">
    <property type="entry name" value="PIF1"/>
    <property type="match status" value="1"/>
</dbReference>
<dbReference type="SUPFAM" id="SSF52540">
    <property type="entry name" value="P-loop containing nucleoside triphosphate hydrolases"/>
    <property type="match status" value="1"/>
</dbReference>
<evidence type="ECO:0000313" key="4">
    <source>
        <dbReference type="Proteomes" id="UP000015241"/>
    </source>
</evidence>
<dbReference type="PANTHER" id="PTHR10492">
    <property type="match status" value="1"/>
</dbReference>
<dbReference type="HOGENOM" id="CLU_001324_9_4_1"/>